<dbReference type="CDD" id="cd07813">
    <property type="entry name" value="COQ10p_like"/>
    <property type="match status" value="1"/>
</dbReference>
<reference evidence="2" key="1">
    <citation type="submission" date="2023-07" db="EMBL/GenBank/DDBJ databases">
        <title>Genome content predicts the carbon catabolic preferences of heterotrophic bacteria.</title>
        <authorList>
            <person name="Gralka M."/>
        </authorList>
    </citation>
    <scope>NUCLEOTIDE SEQUENCE</scope>
    <source>
        <strain evidence="2">I3M17_2</strain>
    </source>
</reference>
<dbReference type="AlphaFoldDB" id="A0AAW7X758"/>
<dbReference type="InterPro" id="IPR005031">
    <property type="entry name" value="COQ10_START"/>
</dbReference>
<dbReference type="PANTHER" id="PTHR12901:SF10">
    <property type="entry name" value="COENZYME Q-BINDING PROTEIN COQ10, MITOCHONDRIAL"/>
    <property type="match status" value="1"/>
</dbReference>
<dbReference type="PANTHER" id="PTHR12901">
    <property type="entry name" value="SPERM PROTEIN HOMOLOG"/>
    <property type="match status" value="1"/>
</dbReference>
<accession>A0AAW7X758</accession>
<protein>
    <submittedName>
        <fullName evidence="2">Type II toxin-antitoxin system RatA family toxin</fullName>
    </submittedName>
</protein>
<dbReference type="Proteomes" id="UP001169760">
    <property type="component" value="Unassembled WGS sequence"/>
</dbReference>
<proteinExistence type="predicted"/>
<dbReference type="Pfam" id="PF03364">
    <property type="entry name" value="Polyketide_cyc"/>
    <property type="match status" value="1"/>
</dbReference>
<evidence type="ECO:0000259" key="1">
    <source>
        <dbReference type="Pfam" id="PF03364"/>
    </source>
</evidence>
<dbReference type="InterPro" id="IPR044996">
    <property type="entry name" value="COQ10-like"/>
</dbReference>
<evidence type="ECO:0000313" key="2">
    <source>
        <dbReference type="EMBL" id="MDO6422471.1"/>
    </source>
</evidence>
<organism evidence="2 3">
    <name type="scientific">Saccharophagus degradans</name>
    <dbReference type="NCBI Taxonomy" id="86304"/>
    <lineage>
        <taxon>Bacteria</taxon>
        <taxon>Pseudomonadati</taxon>
        <taxon>Pseudomonadota</taxon>
        <taxon>Gammaproteobacteria</taxon>
        <taxon>Cellvibrionales</taxon>
        <taxon>Cellvibrionaceae</taxon>
        <taxon>Saccharophagus</taxon>
    </lineage>
</organism>
<dbReference type="GO" id="GO:0048039">
    <property type="term" value="F:ubiquinone binding"/>
    <property type="evidence" value="ECO:0007669"/>
    <property type="project" value="InterPro"/>
</dbReference>
<sequence>MAKIERTALVAYSAEQMFSLVNDIELYPQFMAGCTGAEVLARGDGWLEARLDLSRAGFKQSFTTRNTLNPPHSMDLQLVAGPFSAFKGRWQFDALSESACKITFSLEYEFANKLLALAAGKIFEQVASEQVSTLCERARQVFV</sequence>
<dbReference type="RefSeq" id="WP_216063276.1">
    <property type="nucleotide sequence ID" value="NZ_JAHKPP010000009.1"/>
</dbReference>
<feature type="domain" description="Coenzyme Q-binding protein COQ10 START" evidence="1">
    <location>
        <begin position="10"/>
        <end position="131"/>
    </location>
</feature>
<comment type="caution">
    <text evidence="2">The sequence shown here is derived from an EMBL/GenBank/DDBJ whole genome shotgun (WGS) entry which is preliminary data.</text>
</comment>
<dbReference type="EMBL" id="JAUOPB010000005">
    <property type="protein sequence ID" value="MDO6422471.1"/>
    <property type="molecule type" value="Genomic_DNA"/>
</dbReference>
<evidence type="ECO:0000313" key="3">
    <source>
        <dbReference type="Proteomes" id="UP001169760"/>
    </source>
</evidence>
<dbReference type="GO" id="GO:0045333">
    <property type="term" value="P:cellular respiration"/>
    <property type="evidence" value="ECO:0007669"/>
    <property type="project" value="InterPro"/>
</dbReference>
<gene>
    <name evidence="2" type="ORF">Q4521_08300</name>
</gene>
<name>A0AAW7X758_9GAMM</name>